<evidence type="ECO:0000313" key="3">
    <source>
        <dbReference type="Proteomes" id="UP000612362"/>
    </source>
</evidence>
<feature type="compositionally biased region" description="Basic and acidic residues" evidence="1">
    <location>
        <begin position="1"/>
        <end position="10"/>
    </location>
</feature>
<dbReference type="Proteomes" id="UP000612362">
    <property type="component" value="Unassembled WGS sequence"/>
</dbReference>
<evidence type="ECO:0000313" key="2">
    <source>
        <dbReference type="EMBL" id="GHO48111.1"/>
    </source>
</evidence>
<dbReference type="EMBL" id="BNJF01000003">
    <property type="protein sequence ID" value="GHO48111.1"/>
    <property type="molecule type" value="Genomic_DNA"/>
</dbReference>
<comment type="caution">
    <text evidence="2">The sequence shown here is derived from an EMBL/GenBank/DDBJ whole genome shotgun (WGS) entry which is preliminary data.</text>
</comment>
<dbReference type="AlphaFoldDB" id="A0A8J3I3I7"/>
<sequence length="66" mass="7714">MAEKDREHFVNHANQLDNEAKEFDRQADDLMRRNPPDPTGAAILRQKAERKRQAAEDVRKLGRDSR</sequence>
<keyword evidence="3" id="KW-1185">Reference proteome</keyword>
<feature type="compositionally biased region" description="Basic and acidic residues" evidence="1">
    <location>
        <begin position="18"/>
        <end position="35"/>
    </location>
</feature>
<feature type="region of interest" description="Disordered" evidence="1">
    <location>
        <begin position="1"/>
        <end position="66"/>
    </location>
</feature>
<feature type="compositionally biased region" description="Basic and acidic residues" evidence="1">
    <location>
        <begin position="51"/>
        <end position="66"/>
    </location>
</feature>
<gene>
    <name evidence="2" type="ORF">KSX_62740</name>
</gene>
<protein>
    <submittedName>
        <fullName evidence="2">Uncharacterized protein</fullName>
    </submittedName>
</protein>
<reference evidence="2" key="1">
    <citation type="submission" date="2020-10" db="EMBL/GenBank/DDBJ databases">
        <title>Taxonomic study of unclassified bacteria belonging to the class Ktedonobacteria.</title>
        <authorList>
            <person name="Yabe S."/>
            <person name="Wang C.M."/>
            <person name="Zheng Y."/>
            <person name="Sakai Y."/>
            <person name="Cavaletti L."/>
            <person name="Monciardini P."/>
            <person name="Donadio S."/>
        </authorList>
    </citation>
    <scope>NUCLEOTIDE SEQUENCE</scope>
    <source>
        <strain evidence="2">SOSP1-1</strain>
    </source>
</reference>
<dbReference type="RefSeq" id="WP_220197321.1">
    <property type="nucleotide sequence ID" value="NZ_BNJF01000003.1"/>
</dbReference>
<accession>A0A8J3I3I7</accession>
<evidence type="ECO:0000256" key="1">
    <source>
        <dbReference type="SAM" id="MobiDB-lite"/>
    </source>
</evidence>
<proteinExistence type="predicted"/>
<organism evidence="2 3">
    <name type="scientific">Ktedonospora formicarum</name>
    <dbReference type="NCBI Taxonomy" id="2778364"/>
    <lineage>
        <taxon>Bacteria</taxon>
        <taxon>Bacillati</taxon>
        <taxon>Chloroflexota</taxon>
        <taxon>Ktedonobacteria</taxon>
        <taxon>Ktedonobacterales</taxon>
        <taxon>Ktedonobacteraceae</taxon>
        <taxon>Ktedonospora</taxon>
    </lineage>
</organism>
<name>A0A8J3I3I7_9CHLR</name>